<evidence type="ECO:0000256" key="3">
    <source>
        <dbReference type="ARBA" id="ARBA00022748"/>
    </source>
</evidence>
<dbReference type="Pfam" id="PF11412">
    <property type="entry name" value="DsbD_N"/>
    <property type="match status" value="1"/>
</dbReference>
<accession>A0A8J6UJR7</accession>
<keyword evidence="2 7" id="KW-0812">Transmembrane</keyword>
<dbReference type="EMBL" id="JACXAF010000026">
    <property type="protein sequence ID" value="MBD1391023.1"/>
    <property type="molecule type" value="Genomic_DNA"/>
</dbReference>
<feature type="domain" description="Thiol:disulfide interchange protein DsbD N-terminal" evidence="10">
    <location>
        <begin position="39"/>
        <end position="166"/>
    </location>
</feature>
<dbReference type="RefSeq" id="WP_191146082.1">
    <property type="nucleotide sequence ID" value="NZ_JACXAF010000026.1"/>
</dbReference>
<dbReference type="InterPro" id="IPR017937">
    <property type="entry name" value="Thioredoxin_CS"/>
</dbReference>
<dbReference type="InterPro" id="IPR036249">
    <property type="entry name" value="Thioredoxin-like_sf"/>
</dbReference>
<protein>
    <submittedName>
        <fullName evidence="11">Thioredoxin family protein</fullName>
    </submittedName>
</protein>
<proteinExistence type="predicted"/>
<evidence type="ECO:0000256" key="1">
    <source>
        <dbReference type="ARBA" id="ARBA00004141"/>
    </source>
</evidence>
<dbReference type="InterPro" id="IPR028250">
    <property type="entry name" value="DsbDN"/>
</dbReference>
<dbReference type="Pfam" id="PF02683">
    <property type="entry name" value="DsbD_TM"/>
    <property type="match status" value="1"/>
</dbReference>
<evidence type="ECO:0000313" key="12">
    <source>
        <dbReference type="Proteomes" id="UP000638014"/>
    </source>
</evidence>
<dbReference type="InterPro" id="IPR003834">
    <property type="entry name" value="Cyt_c_assmbl_TM_dom"/>
</dbReference>
<keyword evidence="6" id="KW-0676">Redox-active center</keyword>
<keyword evidence="5 7" id="KW-0472">Membrane</keyword>
<evidence type="ECO:0000256" key="4">
    <source>
        <dbReference type="ARBA" id="ARBA00022989"/>
    </source>
</evidence>
<feature type="transmembrane region" description="Helical" evidence="7">
    <location>
        <begin position="476"/>
        <end position="499"/>
    </location>
</feature>
<reference evidence="11" key="1">
    <citation type="submission" date="2020-09" db="EMBL/GenBank/DDBJ databases">
        <title>A novel bacterium of genus Neiella, isolated from South China Sea.</title>
        <authorList>
            <person name="Huang H."/>
            <person name="Mo K."/>
            <person name="Hu Y."/>
        </authorList>
    </citation>
    <scope>NUCLEOTIDE SEQUENCE</scope>
    <source>
        <strain evidence="11">HB171785</strain>
    </source>
</reference>
<evidence type="ECO:0000256" key="8">
    <source>
        <dbReference type="SAM" id="SignalP"/>
    </source>
</evidence>
<feature type="transmembrane region" description="Helical" evidence="7">
    <location>
        <begin position="543"/>
        <end position="560"/>
    </location>
</feature>
<dbReference type="Gene3D" id="3.40.30.10">
    <property type="entry name" value="Glutaredoxin"/>
    <property type="match status" value="1"/>
</dbReference>
<dbReference type="GO" id="GO:0016020">
    <property type="term" value="C:membrane"/>
    <property type="evidence" value="ECO:0007669"/>
    <property type="project" value="UniProtKB-SubCell"/>
</dbReference>
<gene>
    <name evidence="11" type="ORF">IC617_16460</name>
</gene>
<dbReference type="PANTHER" id="PTHR32234:SF3">
    <property type="entry name" value="SUPPRESSION OF COPPER SENSITIVITY PROTEIN"/>
    <property type="match status" value="1"/>
</dbReference>
<dbReference type="CDD" id="cd02953">
    <property type="entry name" value="DsbDgamma"/>
    <property type="match status" value="1"/>
</dbReference>
<dbReference type="Pfam" id="PF13899">
    <property type="entry name" value="Thioredoxin_7"/>
    <property type="match status" value="1"/>
</dbReference>
<dbReference type="GO" id="GO:0045454">
    <property type="term" value="P:cell redox homeostasis"/>
    <property type="evidence" value="ECO:0007669"/>
    <property type="project" value="TreeGrafter"/>
</dbReference>
<evidence type="ECO:0000256" key="5">
    <source>
        <dbReference type="ARBA" id="ARBA00023136"/>
    </source>
</evidence>
<dbReference type="SUPFAM" id="SSF52833">
    <property type="entry name" value="Thioredoxin-like"/>
    <property type="match status" value="1"/>
</dbReference>
<feature type="transmembrane region" description="Helical" evidence="7">
    <location>
        <begin position="366"/>
        <end position="386"/>
    </location>
</feature>
<keyword evidence="3" id="KW-0201">Cytochrome c-type biogenesis</keyword>
<name>A0A8J6UJR7_9GAMM</name>
<evidence type="ECO:0000256" key="2">
    <source>
        <dbReference type="ARBA" id="ARBA00022692"/>
    </source>
</evidence>
<dbReference type="GO" id="GO:0015035">
    <property type="term" value="F:protein-disulfide reductase activity"/>
    <property type="evidence" value="ECO:0007669"/>
    <property type="project" value="TreeGrafter"/>
</dbReference>
<feature type="transmembrane region" description="Helical" evidence="7">
    <location>
        <begin position="406"/>
        <end position="430"/>
    </location>
</feature>
<feature type="transmembrane region" description="Helical" evidence="7">
    <location>
        <begin position="319"/>
        <end position="345"/>
    </location>
</feature>
<comment type="subcellular location">
    <subcellularLocation>
        <location evidence="1">Membrane</location>
        <topology evidence="1">Multi-pass membrane protein</topology>
    </subcellularLocation>
</comment>
<keyword evidence="8" id="KW-0732">Signal</keyword>
<feature type="transmembrane region" description="Helical" evidence="7">
    <location>
        <begin position="442"/>
        <end position="464"/>
    </location>
</feature>
<evidence type="ECO:0000259" key="9">
    <source>
        <dbReference type="Pfam" id="PF02683"/>
    </source>
</evidence>
<dbReference type="InterPro" id="IPR035671">
    <property type="entry name" value="DsbD_gamma"/>
</dbReference>
<sequence>MLLQRLTLHLLALCCLLSLALPAQAYSSGPQQHPHIEVELVAEHSVWAPGTTQWLGLAMRPESHWHTYWKNPGDSGIPTELSFTVVATEANGDSSTALQVGAINWPTPQRIVISDITNFGYYHDSLLMVAVELPSTLTANEITIELSASWLVCKESCIPGDGTFKLSVPLAEQATLSPFVDLFAHTRAQLPRLAHSSQLRFNLHPTDSDQIRFQLIPSEDDALPLSPSLELFSADEQLIAAAAKPIWQQLTSDQGETFWQTDIATSDYFYQLPTATDIVLAAPKTDGSLQGLAIKAQQSTLLTSPSAADSASYEAQQSLAMLMLMAFVGGALLNLMPCVFPVLSLKALSLVKLSGKAASQARLHGMLYAAGILASLSILALVLTLMKQAGAAIGWGFQLQDPTFLAVLSVLMVLTAASLLGAFEVAGSWMSLGSERLSRGDGLASLLSGCLAVVVASPCMTPLMAPALGVALTLPLFSMFAILMALGLGLAMPILALTLQPKLIAKMPKPGPWLETFKQALAFPLLLTALWLLWLLQQHDPTWVLLVLAILLLFSFCWWLKLRHYRKSAIAILLVAVASALLVTQRPASDDAGIGAIGQPYSPQLLSQHLNQGQAVFVNMTADWCLTCKVNERVTFSQASVAALFTHHNIHYVVGDWTHRDAAISEYLDRFNHAGVPLYVLYNRDGEALVLPQILSPSTMAEYVEQHLLGQ</sequence>
<dbReference type="PROSITE" id="PS00194">
    <property type="entry name" value="THIOREDOXIN_1"/>
    <property type="match status" value="1"/>
</dbReference>
<keyword evidence="12" id="KW-1185">Reference proteome</keyword>
<evidence type="ECO:0000256" key="6">
    <source>
        <dbReference type="ARBA" id="ARBA00023284"/>
    </source>
</evidence>
<dbReference type="AlphaFoldDB" id="A0A8J6UJR7"/>
<dbReference type="PANTHER" id="PTHR32234">
    <property type="entry name" value="THIOL:DISULFIDE INTERCHANGE PROTEIN DSBD"/>
    <property type="match status" value="1"/>
</dbReference>
<feature type="chain" id="PRO_5035177713" evidence="8">
    <location>
        <begin position="26"/>
        <end position="711"/>
    </location>
</feature>
<keyword evidence="4 7" id="KW-1133">Transmembrane helix</keyword>
<feature type="signal peptide" evidence="8">
    <location>
        <begin position="1"/>
        <end position="25"/>
    </location>
</feature>
<dbReference type="Proteomes" id="UP000638014">
    <property type="component" value="Unassembled WGS sequence"/>
</dbReference>
<evidence type="ECO:0000256" key="7">
    <source>
        <dbReference type="SAM" id="Phobius"/>
    </source>
</evidence>
<feature type="domain" description="Cytochrome C biogenesis protein transmembrane" evidence="9">
    <location>
        <begin position="321"/>
        <end position="533"/>
    </location>
</feature>
<organism evidence="11 12">
    <name type="scientific">Neiella litorisoli</name>
    <dbReference type="NCBI Taxonomy" id="2771431"/>
    <lineage>
        <taxon>Bacteria</taxon>
        <taxon>Pseudomonadati</taxon>
        <taxon>Pseudomonadota</taxon>
        <taxon>Gammaproteobacteria</taxon>
        <taxon>Alteromonadales</taxon>
        <taxon>Echinimonadaceae</taxon>
        <taxon>Neiella</taxon>
    </lineage>
</organism>
<dbReference type="GO" id="GO:0017004">
    <property type="term" value="P:cytochrome complex assembly"/>
    <property type="evidence" value="ECO:0007669"/>
    <property type="project" value="UniProtKB-KW"/>
</dbReference>
<comment type="caution">
    <text evidence="11">The sequence shown here is derived from an EMBL/GenBank/DDBJ whole genome shotgun (WGS) entry which is preliminary data.</text>
</comment>
<evidence type="ECO:0000259" key="10">
    <source>
        <dbReference type="Pfam" id="PF11412"/>
    </source>
</evidence>
<feature type="transmembrane region" description="Helical" evidence="7">
    <location>
        <begin position="520"/>
        <end position="537"/>
    </location>
</feature>
<evidence type="ECO:0000313" key="11">
    <source>
        <dbReference type="EMBL" id="MBD1391023.1"/>
    </source>
</evidence>